<evidence type="ECO:0000313" key="8">
    <source>
        <dbReference type="EMBL" id="ABJ10259.1"/>
    </source>
</evidence>
<dbReference type="GO" id="GO:0009421">
    <property type="term" value="C:bacterial-type flagellum filament cap"/>
    <property type="evidence" value="ECO:0007669"/>
    <property type="project" value="InterPro"/>
</dbReference>
<comment type="similarity">
    <text evidence="1 5">Belongs to the FliD family.</text>
</comment>
<evidence type="ECO:0000259" key="7">
    <source>
        <dbReference type="Pfam" id="PF07195"/>
    </source>
</evidence>
<evidence type="ECO:0000256" key="3">
    <source>
        <dbReference type="ARBA" id="ARBA00023054"/>
    </source>
</evidence>
<comment type="subunit">
    <text evidence="2 5">Homopentamer.</text>
</comment>
<comment type="function">
    <text evidence="5">Required for morphogenesis and for the elongation of the flagellar filament by facilitating polymerization of the flagellin monomers at the tip of growing filament. Forms a capping structure, which prevents flagellin subunits (transported through the central channel of the flagellum) from leaking out without polymerization at the distal end.</text>
</comment>
<dbReference type="HOGENOM" id="CLU_015182_5_0_6"/>
<dbReference type="GO" id="GO:0007155">
    <property type="term" value="P:cell adhesion"/>
    <property type="evidence" value="ECO:0007669"/>
    <property type="project" value="InterPro"/>
</dbReference>
<feature type="domain" description="Flagellar hook-associated protein 2 C-terminal" evidence="7">
    <location>
        <begin position="229"/>
        <end position="453"/>
    </location>
</feature>
<proteinExistence type="inferred from homology"/>
<evidence type="ECO:0000256" key="5">
    <source>
        <dbReference type="RuleBase" id="RU362066"/>
    </source>
</evidence>
<gene>
    <name evidence="8" type="primary">fliD</name>
    <name evidence="8" type="ordered locus">PA14_50270</name>
</gene>
<dbReference type="PANTHER" id="PTHR30288:SF0">
    <property type="entry name" value="FLAGELLAR HOOK-ASSOCIATED PROTEIN 2"/>
    <property type="match status" value="1"/>
</dbReference>
<dbReference type="InterPro" id="IPR003481">
    <property type="entry name" value="FliD_N"/>
</dbReference>
<dbReference type="GO" id="GO:0009424">
    <property type="term" value="C:bacterial-type flagellum hook"/>
    <property type="evidence" value="ECO:0007669"/>
    <property type="project" value="UniProtKB-UniRule"/>
</dbReference>
<dbReference type="Proteomes" id="UP000000653">
    <property type="component" value="Chromosome"/>
</dbReference>
<protein>
    <recommendedName>
        <fullName evidence="5">Flagellar hook-associated protein 2</fullName>
        <shortName evidence="5">HAP2</shortName>
    </recommendedName>
    <alternativeName>
        <fullName evidence="5">Flagellar cap protein</fullName>
    </alternativeName>
</protein>
<dbReference type="EMBL" id="CP000438">
    <property type="protein sequence ID" value="ABJ10259.1"/>
    <property type="molecule type" value="Genomic_DNA"/>
</dbReference>
<keyword evidence="8" id="KW-0282">Flagellum</keyword>
<dbReference type="InterPro" id="IPR010809">
    <property type="entry name" value="FliD_C"/>
</dbReference>
<dbReference type="Pfam" id="PF07195">
    <property type="entry name" value="FliD_C"/>
    <property type="match status" value="1"/>
</dbReference>
<dbReference type="GO" id="GO:0005576">
    <property type="term" value="C:extracellular region"/>
    <property type="evidence" value="ECO:0007669"/>
    <property type="project" value="UniProtKB-SubCell"/>
</dbReference>
<organism evidence="8 9">
    <name type="scientific">Pseudomonas aeruginosa (strain UCBPP-PA14)</name>
    <dbReference type="NCBI Taxonomy" id="208963"/>
    <lineage>
        <taxon>Bacteria</taxon>
        <taxon>Pseudomonadati</taxon>
        <taxon>Pseudomonadota</taxon>
        <taxon>Gammaproteobacteria</taxon>
        <taxon>Pseudomonadales</taxon>
        <taxon>Pseudomonadaceae</taxon>
        <taxon>Pseudomonas</taxon>
    </lineage>
</organism>
<name>A0A0H2Z834_PSEAB</name>
<accession>A0A0H2Z834</accession>
<keyword evidence="5" id="KW-0964">Secreted</keyword>
<dbReference type="InterPro" id="IPR040026">
    <property type="entry name" value="FliD"/>
</dbReference>
<evidence type="ECO:0000259" key="6">
    <source>
        <dbReference type="Pfam" id="PF02465"/>
    </source>
</evidence>
<dbReference type="KEGG" id="pau:PA14_50270"/>
<dbReference type="PANTHER" id="PTHR30288">
    <property type="entry name" value="FLAGELLAR CAP/ASSEMBLY PROTEIN FLID"/>
    <property type="match status" value="1"/>
</dbReference>
<dbReference type="Pfam" id="PF02465">
    <property type="entry name" value="FliD_N"/>
    <property type="match status" value="1"/>
</dbReference>
<keyword evidence="8" id="KW-0969">Cilium</keyword>
<reference evidence="8 9" key="1">
    <citation type="journal article" date="2006" name="Genome Biol.">
        <title>Genomic analysis reveals that Pseudomonas aeruginosa virulence is combinatorial.</title>
        <authorList>
            <person name="Lee D.G."/>
            <person name="Urbach J.M."/>
            <person name="Wu G."/>
            <person name="Liberati N.T."/>
            <person name="Feinbaum R.L."/>
            <person name="Miyata S."/>
            <person name="Diggins L.T."/>
            <person name="He J."/>
            <person name="Saucier M."/>
            <person name="Deziel E."/>
            <person name="Friedman L."/>
            <person name="Li L."/>
            <person name="Grills G."/>
            <person name="Montgomery K."/>
            <person name="Kucherlapati R."/>
            <person name="Rahme L.G."/>
            <person name="Ausubel F.M."/>
        </authorList>
    </citation>
    <scope>NUCLEOTIDE SEQUENCE [LARGE SCALE GENOMIC DNA]</scope>
    <source>
        <strain evidence="8 9">UCBPP-PA14</strain>
    </source>
</reference>
<dbReference type="Pfam" id="PF07196">
    <property type="entry name" value="Flagellin_IN"/>
    <property type="match status" value="1"/>
</dbReference>
<evidence type="ECO:0000256" key="2">
    <source>
        <dbReference type="ARBA" id="ARBA00011255"/>
    </source>
</evidence>
<dbReference type="SMR" id="A0A0H2Z834"/>
<feature type="domain" description="Flagellar hook-associated protein 2 N-terminal" evidence="6">
    <location>
        <begin position="11"/>
        <end position="105"/>
    </location>
</feature>
<keyword evidence="3" id="KW-0175">Coiled coil</keyword>
<evidence type="ECO:0000256" key="1">
    <source>
        <dbReference type="ARBA" id="ARBA00009764"/>
    </source>
</evidence>
<dbReference type="GO" id="GO:0071973">
    <property type="term" value="P:bacterial-type flagellum-dependent cell motility"/>
    <property type="evidence" value="ECO:0007669"/>
    <property type="project" value="TreeGrafter"/>
</dbReference>
<keyword evidence="8" id="KW-0966">Cell projection</keyword>
<keyword evidence="4 5" id="KW-0975">Bacterial flagellum</keyword>
<dbReference type="InterPro" id="IPR010810">
    <property type="entry name" value="Flagellin_hook_IN_motif"/>
</dbReference>
<dbReference type="BioCyc" id="PAER208963:G1G74-4219-MONOMER"/>
<sequence length="474" mass="49451">MAGISIGVGSTDYTDLVNKMVNLEGAAKTNQLATLEKTTTTRLTALGQFKSAISAFQTALTALNSNAVFMARTAKSSNEDILKASATQSAVAGTYQIQVNSLATSSKIALQAIADPANAKFNSGTLNISVGDTKLPAITVDSSNNTLAGMRDAINQAGKEAGVSATIITDNSGSRLVLSSTKTGDGKDIKVEVSDDGSGGNTSLSQLAFDPATAPKLSDGAAAGYVTKAANGEITVDGLKRSIASNSVSDVIDGVSFDVKAVTEAGKPITLTVSRDDAGVKENVKKFVEAYNTLTKFINEQTVVTKVGEDKTPVTGALLGDASVRALVNTMRSELIASNENGSVRNLAALGITTTKDGTLEIDEKKLDKAISADFEGVASYFTGDTGLAKRLGDKMKPYTDAQGILDQRTTTLQKTLSNVDTQKADLAKRLAALQEKLTTQFNLLSAMQDEMTKRQKSITDNLASLPYGSGKKT</sequence>
<evidence type="ECO:0000256" key="4">
    <source>
        <dbReference type="ARBA" id="ARBA00023143"/>
    </source>
</evidence>
<dbReference type="AlphaFoldDB" id="A0A0H2Z834"/>
<dbReference type="RefSeq" id="WP_003140595.1">
    <property type="nucleotide sequence ID" value="NC_008463.1"/>
</dbReference>
<comment type="subcellular location">
    <subcellularLocation>
        <location evidence="5">Secreted</location>
    </subcellularLocation>
    <subcellularLocation>
        <location evidence="5">Bacterial flagellum</location>
    </subcellularLocation>
</comment>
<evidence type="ECO:0000313" key="9">
    <source>
        <dbReference type="Proteomes" id="UP000000653"/>
    </source>
</evidence>